<name>A0A6N8U7G9_9FIRM</name>
<dbReference type="InterPro" id="IPR006901">
    <property type="entry name" value="TrmK"/>
</dbReference>
<keyword evidence="1" id="KW-0489">Methyltransferase</keyword>
<evidence type="ECO:0000313" key="1">
    <source>
        <dbReference type="EMBL" id="MXQ73780.1"/>
    </source>
</evidence>
<dbReference type="Proteomes" id="UP000434036">
    <property type="component" value="Unassembled WGS sequence"/>
</dbReference>
<dbReference type="PANTHER" id="PTHR38451">
    <property type="entry name" value="TRNA (ADENINE(22)-N(1))-METHYLTRANSFERASE"/>
    <property type="match status" value="1"/>
</dbReference>
<keyword evidence="1" id="KW-0808">Transferase</keyword>
<comment type="caution">
    <text evidence="1">The sequence shown here is derived from an EMBL/GenBank/DDBJ whole genome shotgun (WGS) entry which is preliminary data.</text>
</comment>
<organism evidence="1 2">
    <name type="scientific">Copranaerobaculum intestinale</name>
    <dbReference type="NCBI Taxonomy" id="2692629"/>
    <lineage>
        <taxon>Bacteria</taxon>
        <taxon>Bacillati</taxon>
        <taxon>Bacillota</taxon>
        <taxon>Erysipelotrichia</taxon>
        <taxon>Erysipelotrichales</taxon>
        <taxon>Erysipelotrichaceae</taxon>
        <taxon>Copranaerobaculum</taxon>
    </lineage>
</organism>
<proteinExistence type="predicted"/>
<dbReference type="RefSeq" id="WP_160625190.1">
    <property type="nucleotide sequence ID" value="NZ_WUUQ01000002.1"/>
</dbReference>
<dbReference type="PIRSF" id="PIRSF018637">
    <property type="entry name" value="TrmK"/>
    <property type="match status" value="1"/>
</dbReference>
<gene>
    <name evidence="1" type="ORF">GSF08_07490</name>
</gene>
<reference evidence="1 2" key="2">
    <citation type="submission" date="2020-01" db="EMBL/GenBank/DDBJ databases">
        <title>Clostridiaceae sp. nov. isolated from the gut of human by culturomics.</title>
        <authorList>
            <person name="Chang Y."/>
        </authorList>
    </citation>
    <scope>NUCLEOTIDE SEQUENCE [LARGE SCALE GENOMIC DNA]</scope>
    <source>
        <strain evidence="1 2">DONG20-135</strain>
    </source>
</reference>
<dbReference type="SUPFAM" id="SSF53335">
    <property type="entry name" value="S-adenosyl-L-methionine-dependent methyltransferases"/>
    <property type="match status" value="1"/>
</dbReference>
<sequence length="225" mass="25424">MSKLSLRLQTLADMIQPGSIVADIGTDHALLPAFLVQNQIITKAYACDIAVGPLDRAKALIQEQGLQDQITAILGGGLSKVPEDADTAIIAGMGFDTIKMILEENLSKLYQFRHIILQANTGVEELRRWISDHHFTIIQERLVKDGHFYTMIDMNTAAHEPLSEAEICFGCGLDQQASFLPYWQFRLTKLETILQQMPINHPKYFDYQQQLISIRNKLADVRKRS</sequence>
<dbReference type="GO" id="GO:0160105">
    <property type="term" value="F:tRNA (adenine(22)-N1)-methyltransferase activity"/>
    <property type="evidence" value="ECO:0007669"/>
    <property type="project" value="InterPro"/>
</dbReference>
<dbReference type="GO" id="GO:0032259">
    <property type="term" value="P:methylation"/>
    <property type="evidence" value="ECO:0007669"/>
    <property type="project" value="UniProtKB-KW"/>
</dbReference>
<dbReference type="AlphaFoldDB" id="A0A6N8U7G9"/>
<keyword evidence="2" id="KW-1185">Reference proteome</keyword>
<reference evidence="1 2" key="1">
    <citation type="submission" date="2019-12" db="EMBL/GenBank/DDBJ databases">
        <authorList>
            <person name="Yang R."/>
        </authorList>
    </citation>
    <scope>NUCLEOTIDE SEQUENCE [LARGE SCALE GENOMIC DNA]</scope>
    <source>
        <strain evidence="1 2">DONG20-135</strain>
    </source>
</reference>
<accession>A0A6N8U7G9</accession>
<protein>
    <submittedName>
        <fullName evidence="1">SAM-dependent methyltransferase</fullName>
    </submittedName>
</protein>
<dbReference type="InterPro" id="IPR029063">
    <property type="entry name" value="SAM-dependent_MTases_sf"/>
</dbReference>
<dbReference type="Pfam" id="PF12847">
    <property type="entry name" value="Methyltransf_18"/>
    <property type="match status" value="1"/>
</dbReference>
<dbReference type="PANTHER" id="PTHR38451:SF1">
    <property type="entry name" value="TRNA (ADENINE(22)-N(1))-METHYLTRANSFERASE"/>
    <property type="match status" value="1"/>
</dbReference>
<dbReference type="Gene3D" id="3.40.50.150">
    <property type="entry name" value="Vaccinia Virus protein VP39"/>
    <property type="match status" value="1"/>
</dbReference>
<dbReference type="EMBL" id="WUUQ01000002">
    <property type="protein sequence ID" value="MXQ73780.1"/>
    <property type="molecule type" value="Genomic_DNA"/>
</dbReference>
<evidence type="ECO:0000313" key="2">
    <source>
        <dbReference type="Proteomes" id="UP000434036"/>
    </source>
</evidence>